<dbReference type="RefSeq" id="WP_284826078.1">
    <property type="nucleotide sequence ID" value="NZ_CP126969.1"/>
</dbReference>
<keyword evidence="2" id="KW-0805">Transcription regulation</keyword>
<evidence type="ECO:0000256" key="5">
    <source>
        <dbReference type="ARBA" id="ARBA00023163"/>
    </source>
</evidence>
<keyword evidence="5" id="KW-0804">Transcription</keyword>
<evidence type="ECO:0000256" key="3">
    <source>
        <dbReference type="ARBA" id="ARBA00023125"/>
    </source>
</evidence>
<dbReference type="Proteomes" id="UP001225598">
    <property type="component" value="Chromosome"/>
</dbReference>
<feature type="region of interest" description="Disordered" evidence="6">
    <location>
        <begin position="176"/>
        <end position="213"/>
    </location>
</feature>
<dbReference type="PANTHER" id="PTHR30346">
    <property type="entry name" value="TRANSCRIPTIONAL DUAL REGULATOR HCAR-RELATED"/>
    <property type="match status" value="1"/>
</dbReference>
<keyword evidence="3" id="KW-0238">DNA-binding</keyword>
<evidence type="ECO:0000259" key="7">
    <source>
        <dbReference type="Pfam" id="PF03466"/>
    </source>
</evidence>
<protein>
    <submittedName>
        <fullName evidence="8">LysR family transcriptional regulator substrate-binding protein</fullName>
    </submittedName>
</protein>
<dbReference type="EMBL" id="CP126969">
    <property type="protein sequence ID" value="WIM68506.1"/>
    <property type="molecule type" value="Genomic_DNA"/>
</dbReference>
<evidence type="ECO:0000313" key="9">
    <source>
        <dbReference type="Proteomes" id="UP001225598"/>
    </source>
</evidence>
<dbReference type="InterPro" id="IPR005119">
    <property type="entry name" value="LysR_subst-bd"/>
</dbReference>
<name>A0ABY8VFR8_9CORY</name>
<accession>A0ABY8VFR8</accession>
<proteinExistence type="inferred from homology"/>
<dbReference type="PANTHER" id="PTHR30346:SF0">
    <property type="entry name" value="HCA OPERON TRANSCRIPTIONAL ACTIVATOR HCAR"/>
    <property type="match status" value="1"/>
</dbReference>
<evidence type="ECO:0000256" key="2">
    <source>
        <dbReference type="ARBA" id="ARBA00023015"/>
    </source>
</evidence>
<sequence>MLTLAFVTGTEPTKWFRRFQRSTTHGLSSFDSDDAFQDLVDKRCDLALTRLPDARITEEFHVVRLYDEEPGVAVPKESVYAEVGEAVEMHDVVDEHVNFDGGTIADLRAALQVVAANVGVAFAPKPLLKVLSKKQVVPLTLKNGPQEQTTIALVWRKTDDDDAIQDFVGIAKGRTANSSRVAAPKRNAKEKRLAKEARRGGKQPLKRGQRRGR</sequence>
<gene>
    <name evidence="8" type="ORF">QP027_03675</name>
</gene>
<evidence type="ECO:0000256" key="1">
    <source>
        <dbReference type="ARBA" id="ARBA00009437"/>
    </source>
</evidence>
<feature type="domain" description="LysR substrate-binding" evidence="7">
    <location>
        <begin position="104"/>
        <end position="172"/>
    </location>
</feature>
<keyword evidence="9" id="KW-1185">Reference proteome</keyword>
<dbReference type="CDD" id="cd05466">
    <property type="entry name" value="PBP2_LTTR_substrate"/>
    <property type="match status" value="1"/>
</dbReference>
<evidence type="ECO:0000256" key="4">
    <source>
        <dbReference type="ARBA" id="ARBA00023159"/>
    </source>
</evidence>
<evidence type="ECO:0000256" key="6">
    <source>
        <dbReference type="SAM" id="MobiDB-lite"/>
    </source>
</evidence>
<evidence type="ECO:0000313" key="8">
    <source>
        <dbReference type="EMBL" id="WIM68506.1"/>
    </source>
</evidence>
<organism evidence="8 9">
    <name type="scientific">Corynebacterium breve</name>
    <dbReference type="NCBI Taxonomy" id="3049799"/>
    <lineage>
        <taxon>Bacteria</taxon>
        <taxon>Bacillati</taxon>
        <taxon>Actinomycetota</taxon>
        <taxon>Actinomycetes</taxon>
        <taxon>Mycobacteriales</taxon>
        <taxon>Corynebacteriaceae</taxon>
        <taxon>Corynebacterium</taxon>
    </lineage>
</organism>
<feature type="compositionally biased region" description="Basic residues" evidence="6">
    <location>
        <begin position="200"/>
        <end position="213"/>
    </location>
</feature>
<dbReference type="Pfam" id="PF03466">
    <property type="entry name" value="LysR_substrate"/>
    <property type="match status" value="1"/>
</dbReference>
<keyword evidence="4" id="KW-0010">Activator</keyword>
<reference evidence="8 9" key="1">
    <citation type="submission" date="2023-05" db="EMBL/GenBank/DDBJ databases">
        <title>Corynebacterium suedekumii sp. nov. and Corynebacterium breve sp. nov. isolated from raw cow's milk.</title>
        <authorList>
            <person name="Baer M.K."/>
            <person name="Mehl L."/>
            <person name="Hellmuth R."/>
            <person name="Marke G."/>
            <person name="Lipski A."/>
        </authorList>
    </citation>
    <scope>NUCLEOTIDE SEQUENCE [LARGE SCALE GENOMIC DNA]</scope>
    <source>
        <strain evidence="8 9">R4</strain>
    </source>
</reference>
<feature type="compositionally biased region" description="Basic and acidic residues" evidence="6">
    <location>
        <begin position="190"/>
        <end position="199"/>
    </location>
</feature>
<comment type="similarity">
    <text evidence="1">Belongs to the LysR transcriptional regulatory family.</text>
</comment>
<dbReference type="SUPFAM" id="SSF53850">
    <property type="entry name" value="Periplasmic binding protein-like II"/>
    <property type="match status" value="1"/>
</dbReference>
<dbReference type="Gene3D" id="3.40.190.10">
    <property type="entry name" value="Periplasmic binding protein-like II"/>
    <property type="match status" value="2"/>
</dbReference>